<protein>
    <recommendedName>
        <fullName evidence="3">ABM domain-containing protein</fullName>
    </recommendedName>
</protein>
<sequence>MPPKIIQRPPDPNLITTITEFQLSPDVNISELNLNDDSGLSAKWGTIISPLRNAPGWKHAQWGRLIERSETALLISDWTSRHLLEEFRNSPEHDTYVKGLSELGSPKCYEVYFPNTVVRDNKYRPLITKIYFPTPVSQDQKEAIQKIYGIYTPTIVRACRFGMAEDEVVRTEEEMERDRIARASRFRGYYSGFSKGWMLGNKERGGVEV</sequence>
<keyword evidence="2" id="KW-1185">Reference proteome</keyword>
<accession>A0A2J6QT33</accession>
<dbReference type="InterPro" id="IPR011008">
    <property type="entry name" value="Dimeric_a/b-barrel"/>
</dbReference>
<dbReference type="EMBL" id="KZ613974">
    <property type="protein sequence ID" value="PMD29419.1"/>
    <property type="molecule type" value="Genomic_DNA"/>
</dbReference>
<evidence type="ECO:0000313" key="2">
    <source>
        <dbReference type="Proteomes" id="UP000235786"/>
    </source>
</evidence>
<gene>
    <name evidence="1" type="ORF">L207DRAFT_642399</name>
</gene>
<dbReference type="Gene3D" id="3.30.70.100">
    <property type="match status" value="1"/>
</dbReference>
<evidence type="ECO:0000313" key="1">
    <source>
        <dbReference type="EMBL" id="PMD29419.1"/>
    </source>
</evidence>
<proteinExistence type="predicted"/>
<evidence type="ECO:0008006" key="3">
    <source>
        <dbReference type="Google" id="ProtNLM"/>
    </source>
</evidence>
<name>A0A2J6QT33_HYAVF</name>
<reference evidence="1 2" key="1">
    <citation type="submission" date="2016-04" db="EMBL/GenBank/DDBJ databases">
        <title>A degradative enzymes factory behind the ericoid mycorrhizal symbiosis.</title>
        <authorList>
            <consortium name="DOE Joint Genome Institute"/>
            <person name="Martino E."/>
            <person name="Morin E."/>
            <person name="Grelet G."/>
            <person name="Kuo A."/>
            <person name="Kohler A."/>
            <person name="Daghino S."/>
            <person name="Barry K."/>
            <person name="Choi C."/>
            <person name="Cichocki N."/>
            <person name="Clum A."/>
            <person name="Copeland A."/>
            <person name="Hainaut M."/>
            <person name="Haridas S."/>
            <person name="Labutti K."/>
            <person name="Lindquist E."/>
            <person name="Lipzen A."/>
            <person name="Khouja H.-R."/>
            <person name="Murat C."/>
            <person name="Ohm R."/>
            <person name="Olson A."/>
            <person name="Spatafora J."/>
            <person name="Veneault-Fourrey C."/>
            <person name="Henrissat B."/>
            <person name="Grigoriev I."/>
            <person name="Martin F."/>
            <person name="Perotto S."/>
        </authorList>
    </citation>
    <scope>NUCLEOTIDE SEQUENCE [LARGE SCALE GENOMIC DNA]</scope>
    <source>
        <strain evidence="1 2">F</strain>
    </source>
</reference>
<organism evidence="1 2">
    <name type="scientific">Hyaloscypha variabilis (strain UAMH 11265 / GT02V1 / F)</name>
    <name type="common">Meliniomyces variabilis</name>
    <dbReference type="NCBI Taxonomy" id="1149755"/>
    <lineage>
        <taxon>Eukaryota</taxon>
        <taxon>Fungi</taxon>
        <taxon>Dikarya</taxon>
        <taxon>Ascomycota</taxon>
        <taxon>Pezizomycotina</taxon>
        <taxon>Leotiomycetes</taxon>
        <taxon>Helotiales</taxon>
        <taxon>Hyaloscyphaceae</taxon>
        <taxon>Hyaloscypha</taxon>
        <taxon>Hyaloscypha variabilis</taxon>
    </lineage>
</organism>
<dbReference type="AlphaFoldDB" id="A0A2J6QT33"/>
<dbReference type="Proteomes" id="UP000235786">
    <property type="component" value="Unassembled WGS sequence"/>
</dbReference>
<dbReference type="SUPFAM" id="SSF54909">
    <property type="entry name" value="Dimeric alpha+beta barrel"/>
    <property type="match status" value="1"/>
</dbReference>
<dbReference type="OrthoDB" id="3450712at2759"/>